<dbReference type="GO" id="GO:0005815">
    <property type="term" value="C:microtubule organizing center"/>
    <property type="evidence" value="ECO:0007669"/>
    <property type="project" value="TreeGrafter"/>
</dbReference>
<dbReference type="GO" id="GO:0005119">
    <property type="term" value="F:smoothened binding"/>
    <property type="evidence" value="ECO:0007669"/>
    <property type="project" value="TreeGrafter"/>
</dbReference>
<reference key="2">
    <citation type="submission" date="2011-10" db="EMBL/GenBank/DDBJ databases">
        <title>The genome and transcriptome sequence of Clonorchis sinensis provide insights into the carcinogenic liver fluke.</title>
        <authorList>
            <person name="Wang X."/>
            <person name="Huang Y."/>
            <person name="Chen W."/>
            <person name="Liu H."/>
            <person name="Guo L."/>
            <person name="Chen Y."/>
            <person name="Luo F."/>
            <person name="Zhou W."/>
            <person name="Sun J."/>
            <person name="Mao Q."/>
            <person name="Liang P."/>
            <person name="Zhou C."/>
            <person name="Tian Y."/>
            <person name="Men J."/>
            <person name="Lv X."/>
            <person name="Huang L."/>
            <person name="Zhou J."/>
            <person name="Hu Y."/>
            <person name="Li R."/>
            <person name="Zhang F."/>
            <person name="Lei H."/>
            <person name="Li X."/>
            <person name="Hu X."/>
            <person name="Liang C."/>
            <person name="Xu J."/>
            <person name="Wu Z."/>
            <person name="Yu X."/>
        </authorList>
    </citation>
    <scope>NUCLEOTIDE SEQUENCE</scope>
    <source>
        <strain>Henan</strain>
    </source>
</reference>
<evidence type="ECO:0000259" key="3">
    <source>
        <dbReference type="Pfam" id="PF14779"/>
    </source>
</evidence>
<dbReference type="GO" id="GO:0005113">
    <property type="term" value="F:patched binding"/>
    <property type="evidence" value="ECO:0007669"/>
    <property type="project" value="TreeGrafter"/>
</dbReference>
<dbReference type="AlphaFoldDB" id="G7YRB8"/>
<dbReference type="GO" id="GO:0005930">
    <property type="term" value="C:axoneme"/>
    <property type="evidence" value="ECO:0007669"/>
    <property type="project" value="TreeGrafter"/>
</dbReference>
<evidence type="ECO:0000256" key="1">
    <source>
        <dbReference type="SAM" id="MobiDB-lite"/>
    </source>
</evidence>
<reference evidence="5" key="1">
    <citation type="journal article" date="2011" name="Genome Biol.">
        <title>The draft genome of the carcinogenic human liver fluke Clonorchis sinensis.</title>
        <authorList>
            <person name="Wang X."/>
            <person name="Chen W."/>
            <person name="Huang Y."/>
            <person name="Sun J."/>
            <person name="Men J."/>
            <person name="Liu H."/>
            <person name="Luo F."/>
            <person name="Guo L."/>
            <person name="Lv X."/>
            <person name="Deng C."/>
            <person name="Zhou C."/>
            <person name="Fan Y."/>
            <person name="Li X."/>
            <person name="Huang L."/>
            <person name="Hu Y."/>
            <person name="Liang C."/>
            <person name="Hu X."/>
            <person name="Xu J."/>
            <person name="Yu X."/>
        </authorList>
    </citation>
    <scope>NUCLEOTIDE SEQUENCE [LARGE SCALE GENOMIC DNA]</scope>
    <source>
        <strain evidence="5">Henan</strain>
    </source>
</reference>
<gene>
    <name evidence="5" type="ORF">CLF_108165</name>
</gene>
<protein>
    <submittedName>
        <fullName evidence="5">Bardet-Biedl syndrome 1 protein</fullName>
    </submittedName>
</protein>
<dbReference type="InterPro" id="IPR032728">
    <property type="entry name" value="BBS1_N"/>
</dbReference>
<dbReference type="GO" id="GO:0003824">
    <property type="term" value="F:catalytic activity"/>
    <property type="evidence" value="ECO:0007669"/>
    <property type="project" value="InterPro"/>
</dbReference>
<dbReference type="SUPFAM" id="SSF50998">
    <property type="entry name" value="Quinoprotein alcohol dehydrogenase-like"/>
    <property type="match status" value="1"/>
</dbReference>
<accession>G7YRB8</accession>
<dbReference type="GO" id="GO:0034464">
    <property type="term" value="C:BBSome"/>
    <property type="evidence" value="ECO:0007669"/>
    <property type="project" value="InterPro"/>
</dbReference>
<evidence type="ECO:0000259" key="2">
    <source>
        <dbReference type="Pfam" id="PF03372"/>
    </source>
</evidence>
<keyword evidence="6" id="KW-1185">Reference proteome</keyword>
<proteinExistence type="predicted"/>
<dbReference type="InterPro" id="IPR056419">
    <property type="entry name" value="GAE_BBS1"/>
</dbReference>
<organism evidence="5 6">
    <name type="scientific">Clonorchis sinensis</name>
    <name type="common">Chinese liver fluke</name>
    <dbReference type="NCBI Taxonomy" id="79923"/>
    <lineage>
        <taxon>Eukaryota</taxon>
        <taxon>Metazoa</taxon>
        <taxon>Spiralia</taxon>
        <taxon>Lophotrochozoa</taxon>
        <taxon>Platyhelminthes</taxon>
        <taxon>Trematoda</taxon>
        <taxon>Digenea</taxon>
        <taxon>Opisthorchiida</taxon>
        <taxon>Opisthorchiata</taxon>
        <taxon>Opisthorchiidae</taxon>
        <taxon>Clonorchis</taxon>
    </lineage>
</organism>
<dbReference type="Pfam" id="PF23304">
    <property type="entry name" value="GAE_BBS1"/>
    <property type="match status" value="1"/>
</dbReference>
<dbReference type="Pfam" id="PF03372">
    <property type="entry name" value="Exo_endo_phos"/>
    <property type="match status" value="1"/>
</dbReference>
<dbReference type="InterPro" id="IPR028784">
    <property type="entry name" value="BBS1"/>
</dbReference>
<sequence>MQPHCRKYMNAAKLDKGLELLYILAESDEILINQAISTKVYIGQTTEVDERALQAQGLHTSLWQCDVTQKSGINADSESQLYTDLANLNARVNKMESEPTSYRSMQPLACFLTADAKCDPSDLAKASVLIDTLVLIYNAPDRIPVEHTKAAILIACNMHDAVCTARRLRKSKPSLRCPMLMQFRNENDAARLLTSQALLSSTQTFQTVKVKASRTRLQRQLTTNSLSKLLEATTDNYQADPPSLQQSVPIDTLEDDAIDNSVFNCMPSSQSHSVPYTEPDTAPPAVSPDPFNRISTHPPPISNTPPRDSEPYFILPYLQLPSPSSTKLNRGKNSRGGGCAIYSKTELRATPFVDSSLEGIPETTWISTERTKRTVLVGFIYLPPAPSPDSIADLSRIISTAHALPHTSKFLLGDFNLPDVSWSPTMGPTRYAALLAQLSVEGWSQLVRRPTRGLHTLDLIFSNDGHLATATVGLASQEVITASFLATQRCIPNNHPIACLRFTDSGPVTDPVNIADHLNAYFASCYLPIPPNSEPLLAAASLQTLNGQGERKPLNDKKIPARKTDLECKIQKVLLETFDYEFRHTAKCNSCVVLKCITRIHFNFFRFTAIFKVTLKYRSILSQILVRFSEKWLLATSELKACTSTFSQSMCFGDPLGTGVNALCLTDFGISPNKSKSEDVLKLKIYSGTELKQEIRLIDPPCGMCTFSVRIGDSTIQDLAVAAGPHIYIYRKLKPYFRITLPPLEVDTQEEESWKKAGEGELTPKQLQETLQNLHTERRLLTARSLRFIQLPPTEACEFLEAYRSVPLKRETVATCMAKMYRHQSSPDAAECIIVGIEDSALYIFDPVTYSVLTKIALPAIPVHLCATGSFDVDYRIVVSCRNATIYQARRTTTTITAGIDVGSQIIGLVRSEKSIVTACMDQTIKAFSLSGRLLWSIRQPSPILVITSMILPSHSFDGYVVSLTDGTVRLYRDRQLCDVILTWTQVTSGEMNRANPREDVEKTDLEAQMSADSSEAKSIRPKWKNLHWLESKVDPIVACCFGSFERELGSLALVTQNGAMLILLVKRSAKFSPSDMTNGSPSPVVPRLQIPKRSKAFMELAAREKQNAPEIHRKFVRDLTFLKHTVAKTFLELLETRAGPMAMPGAKQKLRLNSQIFGLGPTFVLSMEIVRTLSEEDVGFPKFKVVLHFDETVYQIRPSMLVLPLLVPNMTYKFVSSIKALKDTRISDKIKISYRQSLCSSLANVLSHQRVISFRYTIRRILPRLTMKSLQKRTT</sequence>
<name>G7YRB8_CLOSI</name>
<dbReference type="SUPFAM" id="SSF56219">
    <property type="entry name" value="DNase I-like"/>
    <property type="match status" value="1"/>
</dbReference>
<feature type="domain" description="Bardet-Biedl syndrome 1 protein GAE" evidence="4">
    <location>
        <begin position="1151"/>
        <end position="1235"/>
    </location>
</feature>
<dbReference type="InterPro" id="IPR011047">
    <property type="entry name" value="Quinoprotein_ADH-like_sf"/>
</dbReference>
<dbReference type="EMBL" id="DF144027">
    <property type="protein sequence ID" value="GAA55498.1"/>
    <property type="molecule type" value="Genomic_DNA"/>
</dbReference>
<dbReference type="InterPro" id="IPR005135">
    <property type="entry name" value="Endo/exonuclease/phosphatase"/>
</dbReference>
<dbReference type="InterPro" id="IPR036691">
    <property type="entry name" value="Endo/exonu/phosph_ase_sf"/>
</dbReference>
<evidence type="ECO:0000313" key="6">
    <source>
        <dbReference type="Proteomes" id="UP000008909"/>
    </source>
</evidence>
<dbReference type="PANTHER" id="PTHR20870:SF0">
    <property type="entry name" value="BARDET-BIEDL SYNDROME 1 PROTEIN"/>
    <property type="match status" value="1"/>
</dbReference>
<evidence type="ECO:0000259" key="4">
    <source>
        <dbReference type="Pfam" id="PF23304"/>
    </source>
</evidence>
<feature type="domain" description="Endonuclease/exonuclease/phosphatase" evidence="2">
    <location>
        <begin position="326"/>
        <end position="472"/>
    </location>
</feature>
<evidence type="ECO:0000313" key="5">
    <source>
        <dbReference type="EMBL" id="GAA55498.1"/>
    </source>
</evidence>
<dbReference type="Pfam" id="PF14779">
    <property type="entry name" value="BBS1"/>
    <property type="match status" value="1"/>
</dbReference>
<dbReference type="GO" id="GO:1905515">
    <property type="term" value="P:non-motile cilium assembly"/>
    <property type="evidence" value="ECO:0007669"/>
    <property type="project" value="InterPro"/>
</dbReference>
<dbReference type="GO" id="GO:0061512">
    <property type="term" value="P:protein localization to cilium"/>
    <property type="evidence" value="ECO:0007669"/>
    <property type="project" value="TreeGrafter"/>
</dbReference>
<feature type="domain" description="Bardet-Biedl syndrome 1 N-terminal" evidence="3">
    <location>
        <begin position="632"/>
        <end position="888"/>
    </location>
</feature>
<feature type="region of interest" description="Disordered" evidence="1">
    <location>
        <begin position="268"/>
        <end position="308"/>
    </location>
</feature>
<dbReference type="Gene3D" id="3.60.10.10">
    <property type="entry name" value="Endonuclease/exonuclease/phosphatase"/>
    <property type="match status" value="1"/>
</dbReference>
<dbReference type="PANTHER" id="PTHR20870">
    <property type="entry name" value="BARDET-BIEDL SYNDROME 1 PROTEIN"/>
    <property type="match status" value="1"/>
</dbReference>
<dbReference type="Proteomes" id="UP000008909">
    <property type="component" value="Unassembled WGS sequence"/>
</dbReference>